<dbReference type="Proteomes" id="UP001055072">
    <property type="component" value="Unassembled WGS sequence"/>
</dbReference>
<organism evidence="1 2">
    <name type="scientific">Irpex rosettiformis</name>
    <dbReference type="NCBI Taxonomy" id="378272"/>
    <lineage>
        <taxon>Eukaryota</taxon>
        <taxon>Fungi</taxon>
        <taxon>Dikarya</taxon>
        <taxon>Basidiomycota</taxon>
        <taxon>Agaricomycotina</taxon>
        <taxon>Agaricomycetes</taxon>
        <taxon>Polyporales</taxon>
        <taxon>Irpicaceae</taxon>
        <taxon>Irpex</taxon>
    </lineage>
</organism>
<keyword evidence="2" id="KW-1185">Reference proteome</keyword>
<reference evidence="1" key="1">
    <citation type="journal article" date="2021" name="Environ. Microbiol.">
        <title>Gene family expansions and transcriptome signatures uncover fungal adaptations to wood decay.</title>
        <authorList>
            <person name="Hage H."/>
            <person name="Miyauchi S."/>
            <person name="Viragh M."/>
            <person name="Drula E."/>
            <person name="Min B."/>
            <person name="Chaduli D."/>
            <person name="Navarro D."/>
            <person name="Favel A."/>
            <person name="Norest M."/>
            <person name="Lesage-Meessen L."/>
            <person name="Balint B."/>
            <person name="Merenyi Z."/>
            <person name="de Eugenio L."/>
            <person name="Morin E."/>
            <person name="Martinez A.T."/>
            <person name="Baldrian P."/>
            <person name="Stursova M."/>
            <person name="Martinez M.J."/>
            <person name="Novotny C."/>
            <person name="Magnuson J.K."/>
            <person name="Spatafora J.W."/>
            <person name="Maurice S."/>
            <person name="Pangilinan J."/>
            <person name="Andreopoulos W."/>
            <person name="LaButti K."/>
            <person name="Hundley H."/>
            <person name="Na H."/>
            <person name="Kuo A."/>
            <person name="Barry K."/>
            <person name="Lipzen A."/>
            <person name="Henrissat B."/>
            <person name="Riley R."/>
            <person name="Ahrendt S."/>
            <person name="Nagy L.G."/>
            <person name="Grigoriev I.V."/>
            <person name="Martin F."/>
            <person name="Rosso M.N."/>
        </authorList>
    </citation>
    <scope>NUCLEOTIDE SEQUENCE</scope>
    <source>
        <strain evidence="1">CBS 384.51</strain>
    </source>
</reference>
<gene>
    <name evidence="1" type="ORF">BDY19DRAFT_967891</name>
</gene>
<evidence type="ECO:0000313" key="1">
    <source>
        <dbReference type="EMBL" id="KAI0085075.1"/>
    </source>
</evidence>
<comment type="caution">
    <text evidence="1">The sequence shown here is derived from an EMBL/GenBank/DDBJ whole genome shotgun (WGS) entry which is preliminary data.</text>
</comment>
<name>A0ACB8TST8_9APHY</name>
<sequence length="77" mass="8837">MLAYPFPSHATSLSWPLVSLGLLYALVFPRCKRTIGMQLCCHLSNFLFTTRCYYVHSLPGLTLDIVAYPNLIHLIHW</sequence>
<proteinExistence type="predicted"/>
<protein>
    <submittedName>
        <fullName evidence="1">Uncharacterized protein</fullName>
    </submittedName>
</protein>
<accession>A0ACB8TST8</accession>
<dbReference type="EMBL" id="MU274935">
    <property type="protein sequence ID" value="KAI0085075.1"/>
    <property type="molecule type" value="Genomic_DNA"/>
</dbReference>
<evidence type="ECO:0000313" key="2">
    <source>
        <dbReference type="Proteomes" id="UP001055072"/>
    </source>
</evidence>